<dbReference type="Proteomes" id="UP001276902">
    <property type="component" value="Unassembled WGS sequence"/>
</dbReference>
<reference evidence="1" key="1">
    <citation type="submission" date="2022-03" db="EMBL/GenBank/DDBJ databases">
        <title>First case of bacteraemia caused by Dielma fastidiosa in a patient hospitalised with diverticulitis.</title>
        <authorList>
            <person name="Forman-Ankjaer B."/>
            <person name="Hvid-Jensen F."/>
            <person name="Kobel C.M."/>
            <person name="Greve T."/>
        </authorList>
    </citation>
    <scope>NUCLEOTIDE SEQUENCE</scope>
    <source>
        <strain evidence="1">AUH_DF_2021</strain>
    </source>
</reference>
<comment type="caution">
    <text evidence="1">The sequence shown here is derived from an EMBL/GenBank/DDBJ whole genome shotgun (WGS) entry which is preliminary data.</text>
</comment>
<accession>A0AB35UP74</accession>
<evidence type="ECO:0000313" key="2">
    <source>
        <dbReference type="Proteomes" id="UP001276902"/>
    </source>
</evidence>
<dbReference type="RefSeq" id="WP_320883830.1">
    <property type="nucleotide sequence ID" value="NZ_BAABZA010000010.1"/>
</dbReference>
<dbReference type="AlphaFoldDB" id="A0AB35UP74"/>
<name>A0AB35UP74_9FIRM</name>
<dbReference type="EMBL" id="JALDAW010000016">
    <property type="protein sequence ID" value="MDY5168606.1"/>
    <property type="molecule type" value="Genomic_DNA"/>
</dbReference>
<gene>
    <name evidence="1" type="ORF">MQE39_10815</name>
</gene>
<proteinExistence type="predicted"/>
<sequence length="50" mass="5808">MFLPKTYHENVDFEEIDFDEFLDLLAKAKIAQRMQISIINQAIASAFSDE</sequence>
<evidence type="ECO:0000313" key="1">
    <source>
        <dbReference type="EMBL" id="MDY5168606.1"/>
    </source>
</evidence>
<organism evidence="1 2">
    <name type="scientific">Dielma fastidiosa</name>
    <dbReference type="NCBI Taxonomy" id="1034346"/>
    <lineage>
        <taxon>Bacteria</taxon>
        <taxon>Bacillati</taxon>
        <taxon>Bacillota</taxon>
        <taxon>Erysipelotrichia</taxon>
        <taxon>Erysipelotrichales</taxon>
        <taxon>Erysipelotrichaceae</taxon>
        <taxon>Dielma</taxon>
    </lineage>
</organism>
<protein>
    <submittedName>
        <fullName evidence="1">Uncharacterized protein</fullName>
    </submittedName>
</protein>